<dbReference type="GO" id="GO:0055085">
    <property type="term" value="P:transmembrane transport"/>
    <property type="evidence" value="ECO:0007669"/>
    <property type="project" value="InterPro"/>
</dbReference>
<reference evidence="4" key="1">
    <citation type="submission" date="2019-08" db="EMBL/GenBank/DDBJ databases">
        <authorList>
            <person name="Kucharzyk K."/>
            <person name="Murdoch R.W."/>
            <person name="Higgins S."/>
            <person name="Loffler F."/>
        </authorList>
    </citation>
    <scope>NUCLEOTIDE SEQUENCE</scope>
</reference>
<protein>
    <submittedName>
        <fullName evidence="4">Solute-binding protein</fullName>
    </submittedName>
</protein>
<evidence type="ECO:0000256" key="2">
    <source>
        <dbReference type="ARBA" id="ARBA00022448"/>
    </source>
</evidence>
<evidence type="ECO:0000313" key="4">
    <source>
        <dbReference type="EMBL" id="MPN03590.1"/>
    </source>
</evidence>
<evidence type="ECO:0000256" key="3">
    <source>
        <dbReference type="ARBA" id="ARBA00022729"/>
    </source>
</evidence>
<dbReference type="InterPro" id="IPR038404">
    <property type="entry name" value="TRAP_DctP_sf"/>
</dbReference>
<name>A0A645EQF9_9ZZZZ</name>
<dbReference type="Gene3D" id="3.40.190.170">
    <property type="entry name" value="Bacterial extracellular solute-binding protein, family 7"/>
    <property type="match status" value="1"/>
</dbReference>
<dbReference type="PIRSF" id="PIRSF006470">
    <property type="entry name" value="DctB"/>
    <property type="match status" value="1"/>
</dbReference>
<dbReference type="Pfam" id="PF03480">
    <property type="entry name" value="DctP"/>
    <property type="match status" value="1"/>
</dbReference>
<sequence length="289" mass="32719">MYHFKDLVEKQTKGEVTVGVYVAASLGDARTIMEGVQLGSIEMGDVENGVMSNFVKETAVFDLPYLFDNLDHAHAVEDGEVGKYLQDLYLKIGVRHLAFNDGGFRYFTTSKKPLTDAASFKGMKIRVMQSDVMIKTINAFGASAVPMAFGELYTALQQGTVDGQENPLDLIYAQSYAEVQDYLSLSEHFYYPRQYIINEDYYQSMSSDIQKIISDTAVDSCKFQRDCLADYTTSMLEELKKQGFEVVDFDKAYFQKVSEKLWPDFYETIGNGDKEEGKWLVESIRALSK</sequence>
<comment type="caution">
    <text evidence="4">The sequence shown here is derived from an EMBL/GenBank/DDBJ whole genome shotgun (WGS) entry which is preliminary data.</text>
</comment>
<dbReference type="PANTHER" id="PTHR33376:SF4">
    <property type="entry name" value="SIALIC ACID-BINDING PERIPLASMIC PROTEIN SIAP"/>
    <property type="match status" value="1"/>
</dbReference>
<proteinExistence type="predicted"/>
<evidence type="ECO:0000256" key="1">
    <source>
        <dbReference type="ARBA" id="ARBA00004196"/>
    </source>
</evidence>
<organism evidence="4">
    <name type="scientific">bioreactor metagenome</name>
    <dbReference type="NCBI Taxonomy" id="1076179"/>
    <lineage>
        <taxon>unclassified sequences</taxon>
        <taxon>metagenomes</taxon>
        <taxon>ecological metagenomes</taxon>
    </lineage>
</organism>
<dbReference type="AlphaFoldDB" id="A0A645EQF9"/>
<dbReference type="EMBL" id="VSSQ01049514">
    <property type="protein sequence ID" value="MPN03590.1"/>
    <property type="molecule type" value="Genomic_DNA"/>
</dbReference>
<dbReference type="InterPro" id="IPR004682">
    <property type="entry name" value="TRAP_DctP"/>
</dbReference>
<comment type="subcellular location">
    <subcellularLocation>
        <location evidence="1">Cell envelope</location>
    </subcellularLocation>
</comment>
<accession>A0A645EQF9</accession>
<dbReference type="NCBIfam" id="NF037995">
    <property type="entry name" value="TRAP_S1"/>
    <property type="match status" value="1"/>
</dbReference>
<dbReference type="GO" id="GO:0030288">
    <property type="term" value="C:outer membrane-bounded periplasmic space"/>
    <property type="evidence" value="ECO:0007669"/>
    <property type="project" value="InterPro"/>
</dbReference>
<dbReference type="NCBIfam" id="TIGR00787">
    <property type="entry name" value="dctP"/>
    <property type="match status" value="1"/>
</dbReference>
<gene>
    <name evidence="4" type="ORF">SDC9_150821</name>
</gene>
<dbReference type="InterPro" id="IPR018389">
    <property type="entry name" value="DctP_fam"/>
</dbReference>
<keyword evidence="3" id="KW-0732">Signal</keyword>
<dbReference type="PANTHER" id="PTHR33376">
    <property type="match status" value="1"/>
</dbReference>
<keyword evidence="2" id="KW-0813">Transport</keyword>